<accession>A0A1I0J5Q6</accession>
<dbReference type="STRING" id="392421.SAMN04488694_13128"/>
<gene>
    <name evidence="2" type="ORF">SAMN04488694_13128</name>
    <name evidence="1" type="ORF">SAMN05192552_102714</name>
</gene>
<name>A0A1I0J5Q6_9EURY</name>
<evidence type="ECO:0000313" key="4">
    <source>
        <dbReference type="Proteomes" id="UP000324021"/>
    </source>
</evidence>
<reference evidence="3 4" key="1">
    <citation type="submission" date="2016-10" db="EMBL/GenBank/DDBJ databases">
        <authorList>
            <person name="Varghese N."/>
            <person name="Submissions S."/>
        </authorList>
    </citation>
    <scope>NUCLEOTIDE SEQUENCE [LARGE SCALE GENOMIC DNA]</scope>
    <source>
        <strain evidence="1 4">CDM_1</strain>
        <strain evidence="3">CDM_6</strain>
    </source>
</reference>
<dbReference type="Proteomes" id="UP000324021">
    <property type="component" value="Unassembled WGS sequence"/>
</dbReference>
<dbReference type="AlphaFoldDB" id="A0A1I0J5Q6"/>
<evidence type="ECO:0000313" key="3">
    <source>
        <dbReference type="Proteomes" id="UP000199320"/>
    </source>
</evidence>
<dbReference type="Proteomes" id="UP000199320">
    <property type="component" value="Unassembled WGS sequence"/>
</dbReference>
<organism evidence="2 3">
    <name type="scientific">Natrinema hispanicum</name>
    <dbReference type="NCBI Taxonomy" id="392421"/>
    <lineage>
        <taxon>Archaea</taxon>
        <taxon>Methanobacteriati</taxon>
        <taxon>Methanobacteriota</taxon>
        <taxon>Stenosarchaea group</taxon>
        <taxon>Halobacteria</taxon>
        <taxon>Halobacteriales</taxon>
        <taxon>Natrialbaceae</taxon>
        <taxon>Natrinema</taxon>
    </lineage>
</organism>
<evidence type="ECO:0000313" key="1">
    <source>
        <dbReference type="EMBL" id="SDD50559.1"/>
    </source>
</evidence>
<reference evidence="2" key="2">
    <citation type="submission" date="2016-10" db="EMBL/GenBank/DDBJ databases">
        <authorList>
            <person name="de Groot N.N."/>
        </authorList>
    </citation>
    <scope>NUCLEOTIDE SEQUENCE [LARGE SCALE GENOMIC DNA]</scope>
    <source>
        <strain evidence="2">CDM_6</strain>
    </source>
</reference>
<protein>
    <submittedName>
        <fullName evidence="2">Uncharacterized protein</fullName>
    </submittedName>
</protein>
<dbReference type="EMBL" id="FMZP01000027">
    <property type="protein sequence ID" value="SDD50559.1"/>
    <property type="molecule type" value="Genomic_DNA"/>
</dbReference>
<dbReference type="EMBL" id="FOIC01000031">
    <property type="protein sequence ID" value="SEU04464.1"/>
    <property type="molecule type" value="Genomic_DNA"/>
</dbReference>
<keyword evidence="3" id="KW-1185">Reference proteome</keyword>
<sequence length="63" mass="7115">MMAETVHDRIGTGHDEHTTVQLPTTVLNWGGRWAIVASWLAWLQARAGVRSTTERREDLLTSQ</sequence>
<evidence type="ECO:0000313" key="2">
    <source>
        <dbReference type="EMBL" id="SEU04464.1"/>
    </source>
</evidence>
<proteinExistence type="predicted"/>